<sequence length="248" mass="26832">MEELGLRAPGQCLLEGGHDVWFLNPQEVKARVPLAEHLSWWLGTAPNSDGVLELLYGFFRYFSLEFNLYEEVVSIRLPEARVKKTEHFSSMEDDGEAEGDDAADEAGALEVDGDDVADEAAQDADDAELPAEELGSHGPDSPEEPRADERPPKQTFYAAPAGSAVCGDAGSPGAAGAARTDSPRLPPDSFVGTVRSFSAESGFGFIECEATFETYQRDVFLHQKQLGQCVVGDTVSFCVEVNTKKQPQ</sequence>
<dbReference type="InterPro" id="IPR002059">
    <property type="entry name" value="CSP_DNA-bd"/>
</dbReference>
<feature type="compositionally biased region" description="Low complexity" evidence="1">
    <location>
        <begin position="167"/>
        <end position="178"/>
    </location>
</feature>
<dbReference type="InterPro" id="IPR011129">
    <property type="entry name" value="CSD"/>
</dbReference>
<dbReference type="Proteomes" id="UP001189429">
    <property type="component" value="Unassembled WGS sequence"/>
</dbReference>
<name>A0ABN9SD74_9DINO</name>
<reference evidence="3" key="1">
    <citation type="submission" date="2023-10" db="EMBL/GenBank/DDBJ databases">
        <authorList>
            <person name="Chen Y."/>
            <person name="Shah S."/>
            <person name="Dougan E. K."/>
            <person name="Thang M."/>
            <person name="Chan C."/>
        </authorList>
    </citation>
    <scope>NUCLEOTIDE SEQUENCE [LARGE SCALE GENOMIC DNA]</scope>
</reference>
<comment type="caution">
    <text evidence="3">The sequence shown here is derived from an EMBL/GenBank/DDBJ whole genome shotgun (WGS) entry which is preliminary data.</text>
</comment>
<dbReference type="SMART" id="SM00357">
    <property type="entry name" value="CSP"/>
    <property type="match status" value="1"/>
</dbReference>
<dbReference type="EMBL" id="CAUYUJ010010382">
    <property type="protein sequence ID" value="CAK0829241.1"/>
    <property type="molecule type" value="Genomic_DNA"/>
</dbReference>
<evidence type="ECO:0000256" key="1">
    <source>
        <dbReference type="SAM" id="MobiDB-lite"/>
    </source>
</evidence>
<gene>
    <name evidence="3" type="ORF">PCOR1329_LOCUS28248</name>
</gene>
<feature type="domain" description="CSD" evidence="2">
    <location>
        <begin position="189"/>
        <end position="248"/>
    </location>
</feature>
<dbReference type="Pfam" id="PF00313">
    <property type="entry name" value="CSD"/>
    <property type="match status" value="1"/>
</dbReference>
<protein>
    <recommendedName>
        <fullName evidence="2">CSD domain-containing protein</fullName>
    </recommendedName>
</protein>
<dbReference type="PROSITE" id="PS51857">
    <property type="entry name" value="CSD_2"/>
    <property type="match status" value="1"/>
</dbReference>
<accession>A0ABN9SD74</accession>
<evidence type="ECO:0000313" key="4">
    <source>
        <dbReference type="Proteomes" id="UP001189429"/>
    </source>
</evidence>
<feature type="non-terminal residue" evidence="3">
    <location>
        <position position="248"/>
    </location>
</feature>
<organism evidence="3 4">
    <name type="scientific">Prorocentrum cordatum</name>
    <dbReference type="NCBI Taxonomy" id="2364126"/>
    <lineage>
        <taxon>Eukaryota</taxon>
        <taxon>Sar</taxon>
        <taxon>Alveolata</taxon>
        <taxon>Dinophyceae</taxon>
        <taxon>Prorocentrales</taxon>
        <taxon>Prorocentraceae</taxon>
        <taxon>Prorocentrum</taxon>
    </lineage>
</organism>
<dbReference type="InterPro" id="IPR012340">
    <property type="entry name" value="NA-bd_OB-fold"/>
</dbReference>
<evidence type="ECO:0000313" key="3">
    <source>
        <dbReference type="EMBL" id="CAK0829241.1"/>
    </source>
</evidence>
<proteinExistence type="predicted"/>
<feature type="region of interest" description="Disordered" evidence="1">
    <location>
        <begin position="130"/>
        <end position="187"/>
    </location>
</feature>
<dbReference type="Gene3D" id="2.40.50.140">
    <property type="entry name" value="Nucleic acid-binding proteins"/>
    <property type="match status" value="1"/>
</dbReference>
<dbReference type="SUPFAM" id="SSF81631">
    <property type="entry name" value="PAP/OAS1 substrate-binding domain"/>
    <property type="match status" value="1"/>
</dbReference>
<evidence type="ECO:0000259" key="2">
    <source>
        <dbReference type="PROSITE" id="PS51857"/>
    </source>
</evidence>
<dbReference type="SUPFAM" id="SSF50249">
    <property type="entry name" value="Nucleic acid-binding proteins"/>
    <property type="match status" value="1"/>
</dbReference>
<keyword evidence="4" id="KW-1185">Reference proteome</keyword>
<dbReference type="Gene3D" id="1.10.1410.10">
    <property type="match status" value="1"/>
</dbReference>
<feature type="compositionally biased region" description="Basic and acidic residues" evidence="1">
    <location>
        <begin position="143"/>
        <end position="152"/>
    </location>
</feature>